<dbReference type="SUPFAM" id="SSF46894">
    <property type="entry name" value="C-terminal effector domain of the bipartite response regulators"/>
    <property type="match status" value="1"/>
</dbReference>
<dbReference type="InterPro" id="IPR000792">
    <property type="entry name" value="Tscrpt_reg_LuxR_C"/>
</dbReference>
<dbReference type="Pfam" id="PF00196">
    <property type="entry name" value="GerE"/>
    <property type="match status" value="1"/>
</dbReference>
<accession>A0ABP9B6E2</accession>
<evidence type="ECO:0000256" key="2">
    <source>
        <dbReference type="ARBA" id="ARBA00022840"/>
    </source>
</evidence>
<evidence type="ECO:0000313" key="4">
    <source>
        <dbReference type="EMBL" id="GAA4789641.1"/>
    </source>
</evidence>
<dbReference type="CDD" id="cd06170">
    <property type="entry name" value="LuxR_C_like"/>
    <property type="match status" value="1"/>
</dbReference>
<comment type="caution">
    <text evidence="4">The sequence shown here is derived from an EMBL/GenBank/DDBJ whole genome shotgun (WGS) entry which is preliminary data.</text>
</comment>
<keyword evidence="1" id="KW-0547">Nucleotide-binding</keyword>
<dbReference type="SMART" id="SM00421">
    <property type="entry name" value="HTH_LUXR"/>
    <property type="match status" value="1"/>
</dbReference>
<proteinExistence type="predicted"/>
<dbReference type="SUPFAM" id="SSF52540">
    <property type="entry name" value="P-loop containing nucleoside triphosphate hydrolases"/>
    <property type="match status" value="1"/>
</dbReference>
<dbReference type="InterPro" id="IPR036388">
    <property type="entry name" value="WH-like_DNA-bd_sf"/>
</dbReference>
<dbReference type="PROSITE" id="PS50043">
    <property type="entry name" value="HTH_LUXR_2"/>
    <property type="match status" value="1"/>
</dbReference>
<evidence type="ECO:0000256" key="1">
    <source>
        <dbReference type="ARBA" id="ARBA00022741"/>
    </source>
</evidence>
<dbReference type="InterPro" id="IPR027417">
    <property type="entry name" value="P-loop_NTPase"/>
</dbReference>
<name>A0ABP9B6E2_9PSEU</name>
<sequence length="920" mass="97269">MTAAPGTRLLGRDAERRELTERLDEIGHGGVVLGLVGEPGVGKSALLADVTEHARASGFRVLAARGAGSETHLPYAALHQLLRPLLPHADRLPEHQRESLLACFAMADPGAVNPFFSALAVLELLVDAAAEAPVLVHLDDLHRMDQPSVDALAFVARRVGAEPIAIVCTTHPGSLPFPDDEAVRWIEVGGLDDAAAAALLAARAPALDPVRRDRILRHAEGNPLALLELATAAGDGHRGWPDPDDDVPMTARLERAFAARAAELDPAARTIVEVAALDDGDDVAEIVAAAELLNPAAGLPSAAQQALDLGLLTVQAGTCRVAHPLVASALRRSLSAAARRAVHAALAQVLSGQPERAVAHRAEAAAGPDEQIAAELESTAADCRRRGAVSSALARLERAAALSPDPHRRAARLLGAAELGYELGRFAQVEQITADVAGMDLPARERSRLTWLTGAFHDGATSEPAEIRHLVGLARRAAGDDDADLAMQLLFGAARRVWWRDPGEGVRGEVVDAARRVALPPGDPRVLAVLGLSESLTLAPAVVHRLDAWPADARGRPDLAALLGVAAFCVGDFGRADSFLSAAIGELRTQGRLSLLAEALALRSWAEINTGVFDASRSADEARRLADETGQAVWGATARIAVAVVDALGGGWDVRHPLLTEAEDTASRTPTASSSLLAAAQLARGIAALGAERPEPAYGELHRVFVPTDPACQRVQQLWTISYLADAAVATGRREEAAALLGSAERLAGEAPATGPTIALEYSRAVLADPASAEELLLAALDGAARDFPWHHARLRLAHGAWLRRRQRTVESRAPLRAARATFDAAGAHTWALRADRELRATGERGWRPATRPREQLSPQETQIAELAAQGLSNREIGQRLFLSHRTVGSHLYRAFPKLGITSRAQLAAALAPDALSRRD</sequence>
<reference evidence="5" key="1">
    <citation type="journal article" date="2019" name="Int. J. Syst. Evol. Microbiol.">
        <title>The Global Catalogue of Microorganisms (GCM) 10K type strain sequencing project: providing services to taxonomists for standard genome sequencing and annotation.</title>
        <authorList>
            <consortium name="The Broad Institute Genomics Platform"/>
            <consortium name="The Broad Institute Genome Sequencing Center for Infectious Disease"/>
            <person name="Wu L."/>
            <person name="Ma J."/>
        </authorList>
    </citation>
    <scope>NUCLEOTIDE SEQUENCE [LARGE SCALE GENOMIC DNA]</scope>
    <source>
        <strain evidence="5">JCM 17979</strain>
    </source>
</reference>
<dbReference type="PANTHER" id="PTHR16305">
    <property type="entry name" value="TESTICULAR SOLUBLE ADENYLYL CYCLASE"/>
    <property type="match status" value="1"/>
</dbReference>
<gene>
    <name evidence="4" type="ORF">GCM10023200_25500</name>
</gene>
<feature type="domain" description="HTH luxR-type" evidence="3">
    <location>
        <begin position="850"/>
        <end position="915"/>
    </location>
</feature>
<dbReference type="PROSITE" id="PS00622">
    <property type="entry name" value="HTH_LUXR_1"/>
    <property type="match status" value="1"/>
</dbReference>
<dbReference type="SMART" id="SM00382">
    <property type="entry name" value="AAA"/>
    <property type="match status" value="1"/>
</dbReference>
<protein>
    <submittedName>
        <fullName evidence="4">LuxR family transcriptional regulator</fullName>
    </submittedName>
</protein>
<dbReference type="EMBL" id="BAABHO010000017">
    <property type="protein sequence ID" value="GAA4789641.1"/>
    <property type="molecule type" value="Genomic_DNA"/>
</dbReference>
<keyword evidence="5" id="KW-1185">Reference proteome</keyword>
<keyword evidence="2" id="KW-0067">ATP-binding</keyword>
<dbReference type="RefSeq" id="WP_345414852.1">
    <property type="nucleotide sequence ID" value="NZ_BAABHO010000017.1"/>
</dbReference>
<dbReference type="InterPro" id="IPR003593">
    <property type="entry name" value="AAA+_ATPase"/>
</dbReference>
<dbReference type="Pfam" id="PF13191">
    <property type="entry name" value="AAA_16"/>
    <property type="match status" value="1"/>
</dbReference>
<organism evidence="4 5">
    <name type="scientific">Actinomycetospora chlora</name>
    <dbReference type="NCBI Taxonomy" id="663608"/>
    <lineage>
        <taxon>Bacteria</taxon>
        <taxon>Bacillati</taxon>
        <taxon>Actinomycetota</taxon>
        <taxon>Actinomycetes</taxon>
        <taxon>Pseudonocardiales</taxon>
        <taxon>Pseudonocardiaceae</taxon>
        <taxon>Actinomycetospora</taxon>
    </lineage>
</organism>
<dbReference type="PANTHER" id="PTHR16305:SF35">
    <property type="entry name" value="TRANSCRIPTIONAL ACTIVATOR DOMAIN"/>
    <property type="match status" value="1"/>
</dbReference>
<evidence type="ECO:0000259" key="3">
    <source>
        <dbReference type="PROSITE" id="PS50043"/>
    </source>
</evidence>
<dbReference type="Gene3D" id="3.40.50.300">
    <property type="entry name" value="P-loop containing nucleotide triphosphate hydrolases"/>
    <property type="match status" value="1"/>
</dbReference>
<dbReference type="PRINTS" id="PR00038">
    <property type="entry name" value="HTHLUXR"/>
</dbReference>
<dbReference type="InterPro" id="IPR041664">
    <property type="entry name" value="AAA_16"/>
</dbReference>
<dbReference type="Gene3D" id="1.10.10.10">
    <property type="entry name" value="Winged helix-like DNA-binding domain superfamily/Winged helix DNA-binding domain"/>
    <property type="match status" value="1"/>
</dbReference>
<dbReference type="Proteomes" id="UP001500928">
    <property type="component" value="Unassembled WGS sequence"/>
</dbReference>
<dbReference type="InterPro" id="IPR016032">
    <property type="entry name" value="Sig_transdc_resp-reg_C-effctor"/>
</dbReference>
<evidence type="ECO:0000313" key="5">
    <source>
        <dbReference type="Proteomes" id="UP001500928"/>
    </source>
</evidence>